<feature type="domain" description="Rhodanese" evidence="4">
    <location>
        <begin position="13"/>
        <end position="130"/>
    </location>
</feature>
<dbReference type="InterPro" id="IPR045078">
    <property type="entry name" value="TST/MPST-like"/>
</dbReference>
<dbReference type="InterPro" id="IPR001763">
    <property type="entry name" value="Rhodanese-like_dom"/>
</dbReference>
<dbReference type="InterPro" id="IPR036873">
    <property type="entry name" value="Rhodanese-like_dom_sf"/>
</dbReference>
<proteinExistence type="predicted"/>
<gene>
    <name evidence="5" type="ORF">GRI72_09845</name>
</gene>
<dbReference type="PANTHER" id="PTHR11364">
    <property type="entry name" value="THIOSULFATE SULFERTANSFERASE"/>
    <property type="match status" value="1"/>
</dbReference>
<evidence type="ECO:0000256" key="2">
    <source>
        <dbReference type="ARBA" id="ARBA00022737"/>
    </source>
</evidence>
<dbReference type="PROSITE" id="PS00380">
    <property type="entry name" value="RHODANESE_1"/>
    <property type="match status" value="1"/>
</dbReference>
<keyword evidence="6" id="KW-1185">Reference proteome</keyword>
<evidence type="ECO:0000256" key="3">
    <source>
        <dbReference type="RuleBase" id="RU000507"/>
    </source>
</evidence>
<reference evidence="5 6" key="1">
    <citation type="submission" date="2019-12" db="EMBL/GenBank/DDBJ databases">
        <title>Genomic-based taxomic classification of the family Erythrobacteraceae.</title>
        <authorList>
            <person name="Xu L."/>
        </authorList>
    </citation>
    <scope>NUCLEOTIDE SEQUENCE [LARGE SCALE GENOMIC DNA]</scope>
    <source>
        <strain evidence="5 6">H32</strain>
    </source>
</reference>
<keyword evidence="2" id="KW-0677">Repeat</keyword>
<dbReference type="RefSeq" id="WP_160733753.1">
    <property type="nucleotide sequence ID" value="NZ_WTYO01000004.1"/>
</dbReference>
<evidence type="ECO:0000313" key="6">
    <source>
        <dbReference type="Proteomes" id="UP000444401"/>
    </source>
</evidence>
<dbReference type="CDD" id="cd01448">
    <property type="entry name" value="TST_Repeat_1"/>
    <property type="match status" value="1"/>
</dbReference>
<evidence type="ECO:0000259" key="4">
    <source>
        <dbReference type="PROSITE" id="PS50206"/>
    </source>
</evidence>
<dbReference type="SUPFAM" id="SSF52821">
    <property type="entry name" value="Rhodanese/Cell cycle control phosphatase"/>
    <property type="match status" value="2"/>
</dbReference>
<evidence type="ECO:0000313" key="5">
    <source>
        <dbReference type="EMBL" id="MXO69127.1"/>
    </source>
</evidence>
<dbReference type="CDD" id="cd01449">
    <property type="entry name" value="TST_Repeat_2"/>
    <property type="match status" value="1"/>
</dbReference>
<dbReference type="SMART" id="SM00450">
    <property type="entry name" value="RHOD"/>
    <property type="match status" value="2"/>
</dbReference>
<comment type="caution">
    <text evidence="5">The sequence shown here is derived from an EMBL/GenBank/DDBJ whole genome shotgun (WGS) entry which is preliminary data.</text>
</comment>
<organism evidence="5 6">
    <name type="scientific">Pelagerythrobacter marinus</name>
    <dbReference type="NCBI Taxonomy" id="538382"/>
    <lineage>
        <taxon>Bacteria</taxon>
        <taxon>Pseudomonadati</taxon>
        <taxon>Pseudomonadota</taxon>
        <taxon>Alphaproteobacteria</taxon>
        <taxon>Sphingomonadales</taxon>
        <taxon>Erythrobacteraceae</taxon>
        <taxon>Pelagerythrobacter</taxon>
    </lineage>
</organism>
<dbReference type="Proteomes" id="UP000444401">
    <property type="component" value="Unassembled WGS sequence"/>
</dbReference>
<protein>
    <recommendedName>
        <fullName evidence="3">Sulfurtransferase</fullName>
    </recommendedName>
</protein>
<dbReference type="PANTHER" id="PTHR11364:SF27">
    <property type="entry name" value="SULFURTRANSFERASE"/>
    <property type="match status" value="1"/>
</dbReference>
<dbReference type="Pfam" id="PF00581">
    <property type="entry name" value="Rhodanese"/>
    <property type="match status" value="2"/>
</dbReference>
<feature type="domain" description="Rhodanese" evidence="4">
    <location>
        <begin position="162"/>
        <end position="276"/>
    </location>
</feature>
<sequence length="281" mass="29511">MDILVSTGWLADNLARVAVIDASKHLPAAGRNARAEFAAGHIPGARFLDLASLQDDSSPVPAAVPRGAQFAQRLAALGVESGCPVVLYDDSALRSAARAWFLFRLFGCAEVAILDGGLAKWRAEGRALETGEANHAPCPAGAPRDPDAARLRTRAQVLASLADPREQIVDARDADRFTGAAQDTVHGLPGGHIPGARHLHYRDLLNDDGTFRPRDDLRAAFDAAGVDLDRPVTASCGSGVTAAVVLFALALLGKEDAALYDGSWSEWAADPDLPRETGAPA</sequence>
<dbReference type="PROSITE" id="PS00683">
    <property type="entry name" value="RHODANESE_2"/>
    <property type="match status" value="1"/>
</dbReference>
<keyword evidence="1 3" id="KW-0808">Transferase</keyword>
<dbReference type="PROSITE" id="PS50206">
    <property type="entry name" value="RHODANESE_3"/>
    <property type="match status" value="2"/>
</dbReference>
<dbReference type="Gene3D" id="3.40.250.10">
    <property type="entry name" value="Rhodanese-like domain"/>
    <property type="match status" value="2"/>
</dbReference>
<name>A0ABW9V2D9_9SPHN</name>
<dbReference type="EMBL" id="WTYO01000004">
    <property type="protein sequence ID" value="MXO69127.1"/>
    <property type="molecule type" value="Genomic_DNA"/>
</dbReference>
<accession>A0ABW9V2D9</accession>
<dbReference type="InterPro" id="IPR001307">
    <property type="entry name" value="Thiosulphate_STrfase_CS"/>
</dbReference>
<evidence type="ECO:0000256" key="1">
    <source>
        <dbReference type="ARBA" id="ARBA00022679"/>
    </source>
</evidence>